<dbReference type="RefSeq" id="WP_380254838.1">
    <property type="nucleotide sequence ID" value="NZ_JBHUII010000013.1"/>
</dbReference>
<keyword evidence="1 7" id="KW-0963">Cytoplasm</keyword>
<dbReference type="GO" id="GO:0050570">
    <property type="term" value="F:4-hydroxythreonine-4-phosphate dehydrogenase activity"/>
    <property type="evidence" value="ECO:0007669"/>
    <property type="project" value="UniProtKB-EC"/>
</dbReference>
<evidence type="ECO:0000256" key="6">
    <source>
        <dbReference type="ARBA" id="ARBA00023096"/>
    </source>
</evidence>
<keyword evidence="6 7" id="KW-0664">Pyridoxine biosynthesis</keyword>
<organism evidence="8 9">
    <name type="scientific">Kiloniella antarctica</name>
    <dbReference type="NCBI Taxonomy" id="1550907"/>
    <lineage>
        <taxon>Bacteria</taxon>
        <taxon>Pseudomonadati</taxon>
        <taxon>Pseudomonadota</taxon>
        <taxon>Alphaproteobacteria</taxon>
        <taxon>Rhodospirillales</taxon>
        <taxon>Kiloniellaceae</taxon>
        <taxon>Kiloniella</taxon>
    </lineage>
</organism>
<comment type="cofactor">
    <cofactor evidence="7">
        <name>Zn(2+)</name>
        <dbReference type="ChEBI" id="CHEBI:29105"/>
    </cofactor>
    <cofactor evidence="7">
        <name>Mg(2+)</name>
        <dbReference type="ChEBI" id="CHEBI:18420"/>
    </cofactor>
    <cofactor evidence="7">
        <name>Co(2+)</name>
        <dbReference type="ChEBI" id="CHEBI:48828"/>
    </cofactor>
    <text evidence="7">Binds 1 divalent metal cation per subunit. Can use ions such as Zn(2+), Mg(2+) or Co(2+).</text>
</comment>
<dbReference type="EMBL" id="JBHUII010000013">
    <property type="protein sequence ID" value="MFD2207818.1"/>
    <property type="molecule type" value="Genomic_DNA"/>
</dbReference>
<comment type="catalytic activity">
    <reaction evidence="7">
        <text>4-(phosphooxy)-L-threonine + NAD(+) = 3-amino-2-oxopropyl phosphate + CO2 + NADH</text>
        <dbReference type="Rhea" id="RHEA:32275"/>
        <dbReference type="ChEBI" id="CHEBI:16526"/>
        <dbReference type="ChEBI" id="CHEBI:57279"/>
        <dbReference type="ChEBI" id="CHEBI:57540"/>
        <dbReference type="ChEBI" id="CHEBI:57945"/>
        <dbReference type="ChEBI" id="CHEBI:58452"/>
        <dbReference type="EC" id="1.1.1.262"/>
    </reaction>
</comment>
<comment type="pathway">
    <text evidence="7">Cofactor biosynthesis; pyridoxine 5'-phosphate biosynthesis; pyridoxine 5'-phosphate from D-erythrose 4-phosphate: step 4/5.</text>
</comment>
<dbReference type="PANTHER" id="PTHR30004:SF6">
    <property type="entry name" value="D-THREONATE 4-PHOSPHATE DEHYDROGENASE"/>
    <property type="match status" value="1"/>
</dbReference>
<dbReference type="Gene3D" id="3.40.718.10">
    <property type="entry name" value="Isopropylmalate Dehydrogenase"/>
    <property type="match status" value="1"/>
</dbReference>
<evidence type="ECO:0000256" key="5">
    <source>
        <dbReference type="ARBA" id="ARBA00023027"/>
    </source>
</evidence>
<feature type="binding site" evidence="7">
    <location>
        <position position="298"/>
    </location>
    <ligand>
        <name>substrate</name>
    </ligand>
</feature>
<dbReference type="InterPro" id="IPR037510">
    <property type="entry name" value="PdxA"/>
</dbReference>
<evidence type="ECO:0000256" key="3">
    <source>
        <dbReference type="ARBA" id="ARBA00022857"/>
    </source>
</evidence>
<keyword evidence="3 7" id="KW-0521">NADP</keyword>
<feature type="binding site" evidence="7">
    <location>
        <position position="272"/>
    </location>
    <ligand>
        <name>a divalent metal cation</name>
        <dbReference type="ChEBI" id="CHEBI:60240"/>
        <note>ligand shared between dimeric partners</note>
    </ligand>
</feature>
<comment type="miscellaneous">
    <text evidence="7">The active site is located at the dimer interface.</text>
</comment>
<dbReference type="NCBIfam" id="NF003699">
    <property type="entry name" value="PRK05312.1"/>
    <property type="match status" value="1"/>
</dbReference>
<evidence type="ECO:0000256" key="1">
    <source>
        <dbReference type="ARBA" id="ARBA00022490"/>
    </source>
</evidence>
<feature type="binding site" evidence="7">
    <location>
        <position position="142"/>
    </location>
    <ligand>
        <name>substrate</name>
    </ligand>
</feature>
<sequence length="338" mass="36408">MQNNARPLPLAITMGEPAGIGGELSLKAWQQCSKDTLPFFIVDDPKRLQDISERLSLDVPIKKITSPSEASSSFKHALPVIEQELYKAVSPGIPDSLNGSSVLASIERSVSFVQSGQASAVVTNPINKSVLYDAGFKHPGHTEFLAELASSDTASVMMLACKQLRVVPITIHLSLTEAIKALDENLIVNTIHTTNTALKQDFGIAHPRIAVSGLNPHAGENGSMGREEIDIIAPILDKLRNEGINVTEPLPADTMFHARARQEYDVAVCMYHDQALIPIKTLDFDGGVNITLGLPFIRTSPDHGTAFNIAGKGLANPSSLLAAINMASNMVTKRTLRF</sequence>
<feature type="binding site" evidence="7">
    <location>
        <position position="172"/>
    </location>
    <ligand>
        <name>a divalent metal cation</name>
        <dbReference type="ChEBI" id="CHEBI:60240"/>
        <note>ligand shared between dimeric partners</note>
    </ligand>
</feature>
<dbReference type="NCBIfam" id="TIGR00557">
    <property type="entry name" value="pdxA"/>
    <property type="match status" value="1"/>
</dbReference>
<comment type="function">
    <text evidence="7">Catalyzes the NAD(P)-dependent oxidation of 4-(phosphooxy)-L-threonine (HTP) into 2-amino-3-oxo-4-(phosphooxy)butyric acid which spontaneously decarboxylates to form 3-amino-2-oxopropyl phosphate (AHAP).</text>
</comment>
<proteinExistence type="inferred from homology"/>
<comment type="similarity">
    <text evidence="7">Belongs to the PdxA family.</text>
</comment>
<keyword evidence="9" id="KW-1185">Reference proteome</keyword>
<dbReference type="SUPFAM" id="SSF53659">
    <property type="entry name" value="Isocitrate/Isopropylmalate dehydrogenase-like"/>
    <property type="match status" value="1"/>
</dbReference>
<feature type="binding site" evidence="7">
    <location>
        <position position="289"/>
    </location>
    <ligand>
        <name>substrate</name>
    </ligand>
</feature>
<dbReference type="Proteomes" id="UP001597294">
    <property type="component" value="Unassembled WGS sequence"/>
</dbReference>
<feature type="binding site" evidence="7">
    <location>
        <position position="280"/>
    </location>
    <ligand>
        <name>substrate</name>
    </ligand>
</feature>
<dbReference type="EC" id="1.1.1.262" evidence="7"/>
<evidence type="ECO:0000256" key="7">
    <source>
        <dbReference type="HAMAP-Rule" id="MF_00536"/>
    </source>
</evidence>
<evidence type="ECO:0000256" key="2">
    <source>
        <dbReference type="ARBA" id="ARBA00022723"/>
    </source>
</evidence>
<comment type="subunit">
    <text evidence="7">Homodimer.</text>
</comment>
<gene>
    <name evidence="7 8" type="primary">pdxA</name>
    <name evidence="8" type="ORF">ACFSKO_19560</name>
</gene>
<dbReference type="Pfam" id="PF04166">
    <property type="entry name" value="PdxA"/>
    <property type="match status" value="1"/>
</dbReference>
<keyword evidence="5 7" id="KW-0520">NAD</keyword>
<dbReference type="InterPro" id="IPR005255">
    <property type="entry name" value="PdxA_fam"/>
</dbReference>
<evidence type="ECO:0000313" key="8">
    <source>
        <dbReference type="EMBL" id="MFD2207818.1"/>
    </source>
</evidence>
<keyword evidence="7" id="KW-0862">Zinc</keyword>
<dbReference type="PANTHER" id="PTHR30004">
    <property type="entry name" value="4-HYDROXYTHREONINE-4-PHOSPHATE DEHYDROGENASE"/>
    <property type="match status" value="1"/>
</dbReference>
<dbReference type="HAMAP" id="MF_00536">
    <property type="entry name" value="PdxA"/>
    <property type="match status" value="1"/>
</dbReference>
<name>A0ABW5BNT7_9PROT</name>
<keyword evidence="7" id="KW-0170">Cobalt</keyword>
<protein>
    <recommendedName>
        <fullName evidence="7">4-hydroxythreonine-4-phosphate dehydrogenase</fullName>
        <ecNumber evidence="7">1.1.1.262</ecNumber>
    </recommendedName>
    <alternativeName>
        <fullName evidence="7">4-(phosphohydroxy)-L-threonine dehydrogenase</fullName>
    </alternativeName>
</protein>
<comment type="subcellular location">
    <subcellularLocation>
        <location evidence="7">Cytoplasm</location>
    </subcellularLocation>
</comment>
<evidence type="ECO:0000256" key="4">
    <source>
        <dbReference type="ARBA" id="ARBA00023002"/>
    </source>
</evidence>
<evidence type="ECO:0000313" key="9">
    <source>
        <dbReference type="Proteomes" id="UP001597294"/>
    </source>
</evidence>
<reference evidence="9" key="1">
    <citation type="journal article" date="2019" name="Int. J. Syst. Evol. Microbiol.">
        <title>The Global Catalogue of Microorganisms (GCM) 10K type strain sequencing project: providing services to taxonomists for standard genome sequencing and annotation.</title>
        <authorList>
            <consortium name="The Broad Institute Genomics Platform"/>
            <consortium name="The Broad Institute Genome Sequencing Center for Infectious Disease"/>
            <person name="Wu L."/>
            <person name="Ma J."/>
        </authorList>
    </citation>
    <scope>NUCLEOTIDE SEQUENCE [LARGE SCALE GENOMIC DNA]</scope>
    <source>
        <strain evidence="9">CGMCC 4.7192</strain>
    </source>
</reference>
<accession>A0ABW5BNT7</accession>
<keyword evidence="2 7" id="KW-0479">Metal-binding</keyword>
<comment type="caution">
    <text evidence="8">The sequence shown here is derived from an EMBL/GenBank/DDBJ whole genome shotgun (WGS) entry which is preliminary data.</text>
</comment>
<keyword evidence="7" id="KW-0460">Magnesium</keyword>
<feature type="binding site" evidence="7">
    <location>
        <position position="141"/>
    </location>
    <ligand>
        <name>substrate</name>
    </ligand>
</feature>
<feature type="binding site" evidence="7">
    <location>
        <position position="217"/>
    </location>
    <ligand>
        <name>a divalent metal cation</name>
        <dbReference type="ChEBI" id="CHEBI:60240"/>
        <note>ligand shared between dimeric partners</note>
    </ligand>
</feature>
<keyword evidence="4 7" id="KW-0560">Oxidoreductase</keyword>